<dbReference type="RefSeq" id="WP_139014326.1">
    <property type="nucleotide sequence ID" value="NZ_VBSN01000069.1"/>
</dbReference>
<dbReference type="PANTHER" id="PTHR43845">
    <property type="entry name" value="BLR5969 PROTEIN"/>
    <property type="match status" value="1"/>
</dbReference>
<evidence type="ECO:0000313" key="3">
    <source>
        <dbReference type="Proteomes" id="UP000323994"/>
    </source>
</evidence>
<keyword evidence="3" id="KW-1185">Reference proteome</keyword>
<dbReference type="PANTHER" id="PTHR43845:SF1">
    <property type="entry name" value="BLR5969 PROTEIN"/>
    <property type="match status" value="1"/>
</dbReference>
<gene>
    <name evidence="2" type="ORF">FEM33_23065</name>
</gene>
<keyword evidence="2" id="KW-0436">Ligase</keyword>
<dbReference type="EMBL" id="VBSN01000069">
    <property type="protein sequence ID" value="KAA6434162.1"/>
    <property type="molecule type" value="Genomic_DNA"/>
</dbReference>
<dbReference type="InterPro" id="IPR000873">
    <property type="entry name" value="AMP-dep_synth/lig_dom"/>
</dbReference>
<sequence>MKFEFSAETQHLKLQQLLEYVSTHSPYYQKIMAECGVSYKSIKSPADLVQLPFTTKDDLARYNDDFLCVPKNRVADFVTTSGTLSDPVAFYLTDSDIERLAVNEAESFRCAGGSSEDIYQLMTTIDRRFMAGLAYWMGARKIGAGMIRVGPGAPFLQWESIQRFSPTVLIAIPSFIPRLLDYAEANQIDYPSSSIRSIICIGEPIRNADFSFNELGKRITSQWNVKLYSTYASTEMGAAFTECAEGKGGHLNPDLLVLEVVDDNGHAVKEGETGEVVVTTLGVEGMPLLRYKTGDLCPVYYAPCACGRLSPRLGPVVGRKQQMIKFKGTTIYPPAIFDVLDMVKEIELYQVVVSRNEYGNDEVTILLPAQLQTPVFQEMLHSLFRSKLRVTPLLQFVTAQELSLRIYKQEKRKPEKLIYI</sequence>
<dbReference type="Gene3D" id="3.40.50.12780">
    <property type="entry name" value="N-terminal domain of ligase-like"/>
    <property type="match status" value="1"/>
</dbReference>
<protein>
    <submittedName>
        <fullName evidence="2">Phenylacetate--CoA ligase</fullName>
    </submittedName>
</protein>
<evidence type="ECO:0000259" key="1">
    <source>
        <dbReference type="Pfam" id="PF00501"/>
    </source>
</evidence>
<dbReference type="InterPro" id="IPR042099">
    <property type="entry name" value="ANL_N_sf"/>
</dbReference>
<reference evidence="2 3" key="1">
    <citation type="submission" date="2019-05" db="EMBL/GenBank/DDBJ databases">
        <authorList>
            <person name="Qu J.-H."/>
        </authorList>
    </citation>
    <scope>NUCLEOTIDE SEQUENCE [LARGE SCALE GENOMIC DNA]</scope>
    <source>
        <strain evidence="2 3">NS28</strain>
    </source>
</reference>
<evidence type="ECO:0000313" key="2">
    <source>
        <dbReference type="EMBL" id="KAA6434162.1"/>
    </source>
</evidence>
<dbReference type="GO" id="GO:0016874">
    <property type="term" value="F:ligase activity"/>
    <property type="evidence" value="ECO:0007669"/>
    <property type="project" value="UniProtKB-KW"/>
</dbReference>
<organism evidence="2 3">
    <name type="scientific">Dyadobacter flavalbus</name>
    <dbReference type="NCBI Taxonomy" id="2579942"/>
    <lineage>
        <taxon>Bacteria</taxon>
        <taxon>Pseudomonadati</taxon>
        <taxon>Bacteroidota</taxon>
        <taxon>Cytophagia</taxon>
        <taxon>Cytophagales</taxon>
        <taxon>Spirosomataceae</taxon>
        <taxon>Dyadobacter</taxon>
    </lineage>
</organism>
<accession>A0A5M8QIG1</accession>
<dbReference type="Pfam" id="PF00501">
    <property type="entry name" value="AMP-binding"/>
    <property type="match status" value="1"/>
</dbReference>
<dbReference type="Proteomes" id="UP000323994">
    <property type="component" value="Unassembled WGS sequence"/>
</dbReference>
<comment type="caution">
    <text evidence="2">The sequence shown here is derived from an EMBL/GenBank/DDBJ whole genome shotgun (WGS) entry which is preliminary data.</text>
</comment>
<dbReference type="SUPFAM" id="SSF56801">
    <property type="entry name" value="Acetyl-CoA synthetase-like"/>
    <property type="match status" value="1"/>
</dbReference>
<feature type="domain" description="AMP-dependent synthetase/ligase" evidence="1">
    <location>
        <begin position="69"/>
        <end position="280"/>
    </location>
</feature>
<dbReference type="AlphaFoldDB" id="A0A5M8QIG1"/>
<proteinExistence type="predicted"/>
<name>A0A5M8QIG1_9BACT</name>
<dbReference type="OrthoDB" id="580775at2"/>